<gene>
    <name evidence="5" type="ORF">BYL167_LOCUS64311</name>
    <name evidence="6" type="ORF">GIL414_LOCUS73138</name>
</gene>
<dbReference type="AlphaFoldDB" id="A0A8S3F1X6"/>
<comment type="caution">
    <text evidence="5">The sequence shown here is derived from an EMBL/GenBank/DDBJ whole genome shotgun (WGS) entry which is preliminary data.</text>
</comment>
<feature type="non-terminal residue" evidence="5">
    <location>
        <position position="1"/>
    </location>
</feature>
<dbReference type="Proteomes" id="UP000681720">
    <property type="component" value="Unassembled WGS sequence"/>
</dbReference>
<dbReference type="PROSITE" id="PS00584">
    <property type="entry name" value="PFKB_KINASES_2"/>
    <property type="match status" value="1"/>
</dbReference>
<dbReference type="GO" id="GO:0046872">
    <property type="term" value="F:metal ion binding"/>
    <property type="evidence" value="ECO:0007669"/>
    <property type="project" value="UniProtKB-KW"/>
</dbReference>
<keyword evidence="2" id="KW-0479">Metal-binding</keyword>
<keyword evidence="1" id="KW-0808">Transferase</keyword>
<evidence type="ECO:0000256" key="2">
    <source>
        <dbReference type="ARBA" id="ARBA00022723"/>
    </source>
</evidence>
<evidence type="ECO:0000256" key="3">
    <source>
        <dbReference type="ARBA" id="ARBA00022777"/>
    </source>
</evidence>
<name>A0A8S3F1X6_9BILA</name>
<dbReference type="InterPro" id="IPR029056">
    <property type="entry name" value="Ribokinase-like"/>
</dbReference>
<reference evidence="5" key="1">
    <citation type="submission" date="2021-02" db="EMBL/GenBank/DDBJ databases">
        <authorList>
            <person name="Nowell W R."/>
        </authorList>
    </citation>
    <scope>NUCLEOTIDE SEQUENCE</scope>
</reference>
<keyword evidence="3" id="KW-0418">Kinase</keyword>
<dbReference type="GO" id="GO:0016301">
    <property type="term" value="F:kinase activity"/>
    <property type="evidence" value="ECO:0007669"/>
    <property type="project" value="UniProtKB-KW"/>
</dbReference>
<accession>A0A8S3F1X6</accession>
<feature type="domain" description="Carbohydrate kinase PfkB" evidence="4">
    <location>
        <begin position="6"/>
        <end position="222"/>
    </location>
</feature>
<dbReference type="PANTHER" id="PTHR42909">
    <property type="entry name" value="ZGC:136858"/>
    <property type="match status" value="1"/>
</dbReference>
<organism evidence="5 7">
    <name type="scientific">Rotaria magnacalcarata</name>
    <dbReference type="NCBI Taxonomy" id="392030"/>
    <lineage>
        <taxon>Eukaryota</taxon>
        <taxon>Metazoa</taxon>
        <taxon>Spiralia</taxon>
        <taxon>Gnathifera</taxon>
        <taxon>Rotifera</taxon>
        <taxon>Eurotatoria</taxon>
        <taxon>Bdelloidea</taxon>
        <taxon>Philodinida</taxon>
        <taxon>Philodinidae</taxon>
        <taxon>Rotaria</taxon>
    </lineage>
</organism>
<proteinExistence type="predicted"/>
<dbReference type="PANTHER" id="PTHR42909:SF1">
    <property type="entry name" value="CARBOHYDRATE KINASE PFKB DOMAIN-CONTAINING PROTEIN"/>
    <property type="match status" value="1"/>
</dbReference>
<dbReference type="GO" id="GO:0006796">
    <property type="term" value="P:phosphate-containing compound metabolic process"/>
    <property type="evidence" value="ECO:0007669"/>
    <property type="project" value="UniProtKB-ARBA"/>
</dbReference>
<sequence>STPTLIHEIEDESTASYISLLDSKTNELICGFGDMEIYERQITPSFLDRNLSILINSQWIMFDANLSQIAMKYLIDTATKYKKNSVFISAGGPNKARRIKPHLKDINVLFCNRLEFEAITESSSIEASLKKLVRINSNLKLICVTIGSQGVLISINGQLKKYKALITEKDQHDIQNVTGAGDSFAAGVMNQLLKTNFNNIDRAIACGLLSAKFTLKSANTISEQLKTIDDTMIDEICLKELKYENIDS</sequence>
<dbReference type="InterPro" id="IPR011611">
    <property type="entry name" value="PfkB_dom"/>
</dbReference>
<dbReference type="InterPro" id="IPR002173">
    <property type="entry name" value="Carboh/pur_kinase_PfkB_CS"/>
</dbReference>
<dbReference type="GO" id="GO:0004730">
    <property type="term" value="F:pseudouridylate synthase activity"/>
    <property type="evidence" value="ECO:0007669"/>
    <property type="project" value="TreeGrafter"/>
</dbReference>
<dbReference type="EMBL" id="CAJOBJ010337978">
    <property type="protein sequence ID" value="CAF5191561.1"/>
    <property type="molecule type" value="Genomic_DNA"/>
</dbReference>
<evidence type="ECO:0000313" key="7">
    <source>
        <dbReference type="Proteomes" id="UP000681967"/>
    </source>
</evidence>
<evidence type="ECO:0000313" key="6">
    <source>
        <dbReference type="EMBL" id="CAF5191561.1"/>
    </source>
</evidence>
<dbReference type="GO" id="GO:0016798">
    <property type="term" value="F:hydrolase activity, acting on glycosyl bonds"/>
    <property type="evidence" value="ECO:0007669"/>
    <property type="project" value="TreeGrafter"/>
</dbReference>
<dbReference type="SUPFAM" id="SSF53613">
    <property type="entry name" value="Ribokinase-like"/>
    <property type="match status" value="1"/>
</dbReference>
<dbReference type="Gene3D" id="3.40.1190.20">
    <property type="match status" value="1"/>
</dbReference>
<evidence type="ECO:0000259" key="4">
    <source>
        <dbReference type="Pfam" id="PF00294"/>
    </source>
</evidence>
<dbReference type="EMBL" id="CAJOBH010238544">
    <property type="protein sequence ID" value="CAF5100610.1"/>
    <property type="molecule type" value="Genomic_DNA"/>
</dbReference>
<dbReference type="Proteomes" id="UP000681967">
    <property type="component" value="Unassembled WGS sequence"/>
</dbReference>
<evidence type="ECO:0000256" key="1">
    <source>
        <dbReference type="ARBA" id="ARBA00022679"/>
    </source>
</evidence>
<protein>
    <recommendedName>
        <fullName evidence="4">Carbohydrate kinase PfkB domain-containing protein</fullName>
    </recommendedName>
</protein>
<evidence type="ECO:0000313" key="5">
    <source>
        <dbReference type="EMBL" id="CAF5100610.1"/>
    </source>
</evidence>
<dbReference type="Pfam" id="PF00294">
    <property type="entry name" value="PfkB"/>
    <property type="match status" value="1"/>
</dbReference>
<dbReference type="GO" id="GO:0005737">
    <property type="term" value="C:cytoplasm"/>
    <property type="evidence" value="ECO:0007669"/>
    <property type="project" value="TreeGrafter"/>
</dbReference>